<dbReference type="GO" id="GO:0071359">
    <property type="term" value="P:cellular response to dsRNA"/>
    <property type="evidence" value="ECO:0007669"/>
    <property type="project" value="Ensembl"/>
</dbReference>
<dbReference type="GO" id="GO:0001530">
    <property type="term" value="F:lipopolysaccharide binding"/>
    <property type="evidence" value="ECO:0007669"/>
    <property type="project" value="Ensembl"/>
</dbReference>
<dbReference type="GO" id="GO:0006900">
    <property type="term" value="P:vesicle budding from membrane"/>
    <property type="evidence" value="ECO:0007669"/>
    <property type="project" value="Ensembl"/>
</dbReference>
<keyword evidence="8" id="KW-1133">Transmembrane helix</keyword>
<dbReference type="PANTHER" id="PTHR10125">
    <property type="entry name" value="P2X PURINOCEPTOR"/>
    <property type="match status" value="1"/>
</dbReference>
<dbReference type="STRING" id="9785.ENSLAFP00000017061"/>
<dbReference type="GO" id="GO:0019233">
    <property type="term" value="P:sensory perception of pain"/>
    <property type="evidence" value="ECO:0007669"/>
    <property type="project" value="Ensembl"/>
</dbReference>
<keyword evidence="7" id="KW-0013">ADP-ribosylation</keyword>
<dbReference type="GO" id="GO:0043410">
    <property type="term" value="P:positive regulation of MAPK cascade"/>
    <property type="evidence" value="ECO:0007669"/>
    <property type="project" value="Ensembl"/>
</dbReference>
<keyword evidence="6" id="KW-0812">Transmembrane</keyword>
<dbReference type="GO" id="GO:0048705">
    <property type="term" value="P:skeletal system morphogenesis"/>
    <property type="evidence" value="ECO:0007669"/>
    <property type="project" value="Ensembl"/>
</dbReference>
<dbReference type="GO" id="GO:0005267">
    <property type="term" value="F:potassium channel activity"/>
    <property type="evidence" value="ECO:0007669"/>
    <property type="project" value="Ensembl"/>
</dbReference>
<evidence type="ECO:0000256" key="14">
    <source>
        <dbReference type="ARBA" id="ARBA00023180"/>
    </source>
</evidence>
<accession>G3TP08</accession>
<dbReference type="Ensembl" id="ENSLAFT00000020948.3">
    <property type="protein sequence ID" value="ENSLAFP00000017061.2"/>
    <property type="gene ID" value="ENSLAFG00000020844.3"/>
</dbReference>
<keyword evidence="9 21" id="KW-0406">Ion transport</keyword>
<dbReference type="GO" id="GO:0043409">
    <property type="term" value="P:negative regulation of MAPK cascade"/>
    <property type="evidence" value="ECO:0007669"/>
    <property type="project" value="Ensembl"/>
</dbReference>
<dbReference type="GO" id="GO:0048873">
    <property type="term" value="P:homeostasis of number of cells within a tissue"/>
    <property type="evidence" value="ECO:0007669"/>
    <property type="project" value="Ensembl"/>
</dbReference>
<dbReference type="GO" id="GO:0050830">
    <property type="term" value="P:defense response to Gram-positive bacterium"/>
    <property type="evidence" value="ECO:0007669"/>
    <property type="project" value="Ensembl"/>
</dbReference>
<dbReference type="NCBIfam" id="TIGR00863">
    <property type="entry name" value="P2X"/>
    <property type="match status" value="1"/>
</dbReference>
<dbReference type="GO" id="GO:0032496">
    <property type="term" value="P:response to lipopolysaccharide"/>
    <property type="evidence" value="ECO:0007669"/>
    <property type="project" value="Ensembl"/>
</dbReference>
<evidence type="ECO:0000256" key="1">
    <source>
        <dbReference type="ARBA" id="ARBA00004651"/>
    </source>
</evidence>
<dbReference type="GeneTree" id="ENSGT01020000230351"/>
<feature type="domain" description="P2X purinoreceptor 7 intracellular" evidence="22">
    <location>
        <begin position="398"/>
        <end position="596"/>
    </location>
</feature>
<dbReference type="eggNOG" id="ENOG502QSBN">
    <property type="taxonomic scope" value="Eukaryota"/>
</dbReference>
<dbReference type="GO" id="GO:0070231">
    <property type="term" value="P:T cell apoptotic process"/>
    <property type="evidence" value="ECO:0007669"/>
    <property type="project" value="Ensembl"/>
</dbReference>
<dbReference type="Pfam" id="PF20478">
    <property type="entry name" value="P2RX7_C"/>
    <property type="match status" value="1"/>
</dbReference>
<dbReference type="GO" id="GO:0016485">
    <property type="term" value="P:protein processing"/>
    <property type="evidence" value="ECO:0007669"/>
    <property type="project" value="Ensembl"/>
</dbReference>
<proteinExistence type="inferred from homology"/>
<evidence type="ECO:0000256" key="21">
    <source>
        <dbReference type="RuleBase" id="RU000681"/>
    </source>
</evidence>
<keyword evidence="14" id="KW-0325">Glycoprotein</keyword>
<dbReference type="GO" id="GO:0033198">
    <property type="term" value="P:response to ATP"/>
    <property type="evidence" value="ECO:0007669"/>
    <property type="project" value="Ensembl"/>
</dbReference>
<dbReference type="InterPro" id="IPR003050">
    <property type="entry name" value="P2X7_purinoceptor"/>
</dbReference>
<dbReference type="GO" id="GO:0051901">
    <property type="term" value="P:positive regulation of mitochondrial depolarization"/>
    <property type="evidence" value="ECO:0007669"/>
    <property type="project" value="Ensembl"/>
</dbReference>
<dbReference type="GO" id="GO:0030163">
    <property type="term" value="P:protein catabolic process"/>
    <property type="evidence" value="ECO:0007669"/>
    <property type="project" value="Ensembl"/>
</dbReference>
<dbReference type="GO" id="GO:0032730">
    <property type="term" value="P:positive regulation of interleukin-1 alpha production"/>
    <property type="evidence" value="ECO:0007669"/>
    <property type="project" value="Ensembl"/>
</dbReference>
<dbReference type="GO" id="GO:0006954">
    <property type="term" value="P:inflammatory response"/>
    <property type="evidence" value="ECO:0007669"/>
    <property type="project" value="Ensembl"/>
</dbReference>
<dbReference type="FunFam" id="1.10.287.940:FF:000010">
    <property type="entry name" value="P2X receptor E"/>
    <property type="match status" value="1"/>
</dbReference>
<dbReference type="GO" id="GO:0045794">
    <property type="term" value="P:negative regulation of cell volume"/>
    <property type="evidence" value="ECO:0007669"/>
    <property type="project" value="Ensembl"/>
</dbReference>
<dbReference type="GO" id="GO:0001916">
    <property type="term" value="P:positive regulation of T cell mediated cytotoxicity"/>
    <property type="evidence" value="ECO:0007669"/>
    <property type="project" value="Ensembl"/>
</dbReference>
<dbReference type="GO" id="GO:0017121">
    <property type="term" value="P:plasma membrane phospholipid scrambling"/>
    <property type="evidence" value="ECO:0007669"/>
    <property type="project" value="Ensembl"/>
</dbReference>
<dbReference type="GO" id="GO:0014047">
    <property type="term" value="P:glutamate secretion"/>
    <property type="evidence" value="ECO:0007669"/>
    <property type="project" value="Ensembl"/>
</dbReference>
<dbReference type="GO" id="GO:0009897">
    <property type="term" value="C:external side of plasma membrane"/>
    <property type="evidence" value="ECO:0007669"/>
    <property type="project" value="Ensembl"/>
</dbReference>
<dbReference type="GO" id="GO:0051592">
    <property type="term" value="P:response to calcium ion"/>
    <property type="evidence" value="ECO:0007669"/>
    <property type="project" value="Ensembl"/>
</dbReference>
<evidence type="ECO:0000256" key="3">
    <source>
        <dbReference type="ARBA" id="ARBA00022448"/>
    </source>
</evidence>
<evidence type="ECO:0000313" key="24">
    <source>
        <dbReference type="Proteomes" id="UP000007646"/>
    </source>
</evidence>
<dbReference type="PRINTS" id="PR01307">
    <property type="entry name" value="P2XRECEPTOR"/>
</dbReference>
<dbReference type="GO" id="GO:0031594">
    <property type="term" value="C:neuromuscular junction"/>
    <property type="evidence" value="ECO:0007669"/>
    <property type="project" value="Ensembl"/>
</dbReference>
<dbReference type="GO" id="GO:0045779">
    <property type="term" value="P:negative regulation of bone resorption"/>
    <property type="evidence" value="ECO:0007669"/>
    <property type="project" value="Ensembl"/>
</dbReference>
<dbReference type="GO" id="GO:0010524">
    <property type="term" value="P:positive regulation of calcium ion transport into cytosol"/>
    <property type="evidence" value="ECO:0007669"/>
    <property type="project" value="Ensembl"/>
</dbReference>
<dbReference type="AlphaFoldDB" id="G3TP08"/>
<dbReference type="GO" id="GO:0046931">
    <property type="term" value="P:pore complex assembly"/>
    <property type="evidence" value="ECO:0007669"/>
    <property type="project" value="Ensembl"/>
</dbReference>
<comment type="catalytic activity">
    <reaction evidence="20">
        <text>Ca(2+)(in) = Ca(2+)(out)</text>
        <dbReference type="Rhea" id="RHEA:29671"/>
        <dbReference type="ChEBI" id="CHEBI:29108"/>
    </reaction>
</comment>
<name>G3TP08_LOXAF</name>
<dbReference type="FunFam" id="2.60.490.10:FF:000002">
    <property type="entry name" value="P2X purinoceptor"/>
    <property type="match status" value="1"/>
</dbReference>
<dbReference type="GO" id="GO:0043025">
    <property type="term" value="C:neuronal cell body"/>
    <property type="evidence" value="ECO:0007669"/>
    <property type="project" value="Ensembl"/>
</dbReference>
<dbReference type="GO" id="GO:0030501">
    <property type="term" value="P:positive regulation of bone mineralization"/>
    <property type="evidence" value="ECO:0007669"/>
    <property type="project" value="Ensembl"/>
</dbReference>
<dbReference type="GO" id="GO:0051602">
    <property type="term" value="P:response to electrical stimulus"/>
    <property type="evidence" value="ECO:0007669"/>
    <property type="project" value="Ensembl"/>
</dbReference>
<reference evidence="23 24" key="1">
    <citation type="submission" date="2009-06" db="EMBL/GenBank/DDBJ databases">
        <title>The Genome Sequence of Loxodonta africana (African elephant).</title>
        <authorList>
            <person name="Di Palma F."/>
            <person name="Heiman D."/>
            <person name="Young S."/>
            <person name="Johnson J."/>
            <person name="Lander E.S."/>
            <person name="Lindblad-Toh K."/>
        </authorList>
    </citation>
    <scope>NUCLEOTIDE SEQUENCE [LARGE SCALE GENOMIC DNA]</scope>
    <source>
        <strain evidence="23 24">Isolate ISIS603380</strain>
    </source>
</reference>
<dbReference type="GO" id="GO:0050714">
    <property type="term" value="P:positive regulation of protein secretion"/>
    <property type="evidence" value="ECO:0007669"/>
    <property type="project" value="Ensembl"/>
</dbReference>
<evidence type="ECO:0000259" key="22">
    <source>
        <dbReference type="Pfam" id="PF20478"/>
    </source>
</evidence>
<evidence type="ECO:0000256" key="18">
    <source>
        <dbReference type="ARBA" id="ARBA00034430"/>
    </source>
</evidence>
<dbReference type="GO" id="GO:0010043">
    <property type="term" value="P:response to zinc ion"/>
    <property type="evidence" value="ECO:0007669"/>
    <property type="project" value="Ensembl"/>
</dbReference>
<dbReference type="GO" id="GO:0098793">
    <property type="term" value="C:presynapse"/>
    <property type="evidence" value="ECO:0007669"/>
    <property type="project" value="GOC"/>
</dbReference>
<dbReference type="GO" id="GO:0009612">
    <property type="term" value="P:response to mechanical stimulus"/>
    <property type="evidence" value="ECO:0007669"/>
    <property type="project" value="Ensembl"/>
</dbReference>
<keyword evidence="24" id="KW-1185">Reference proteome</keyword>
<dbReference type="GO" id="GO:1904172">
    <property type="term" value="P:positive regulation of bleb assembly"/>
    <property type="evidence" value="ECO:0007669"/>
    <property type="project" value="Ensembl"/>
</dbReference>
<dbReference type="InterPro" id="IPR001429">
    <property type="entry name" value="P2X_purnocptor"/>
</dbReference>
<evidence type="ECO:0000256" key="6">
    <source>
        <dbReference type="ARBA" id="ARBA00022692"/>
    </source>
</evidence>
<dbReference type="HOGENOM" id="CLU_034469_7_0_1"/>
<evidence type="ECO:0000256" key="7">
    <source>
        <dbReference type="ARBA" id="ARBA00022765"/>
    </source>
</evidence>
<dbReference type="GO" id="GO:0014054">
    <property type="term" value="P:positive regulation of gamma-aminobutyric acid secretion"/>
    <property type="evidence" value="ECO:0007669"/>
    <property type="project" value="Ensembl"/>
</dbReference>
<comment type="catalytic activity">
    <reaction evidence="19">
        <text>Na(+)(in) = Na(+)(out)</text>
        <dbReference type="Rhea" id="RHEA:34963"/>
        <dbReference type="ChEBI" id="CHEBI:29101"/>
    </reaction>
</comment>
<comment type="similarity">
    <text evidence="2 21">Belongs to the P2X receptor family.</text>
</comment>
<evidence type="ECO:0000256" key="9">
    <source>
        <dbReference type="ARBA" id="ARBA00023065"/>
    </source>
</evidence>
<dbReference type="PANTHER" id="PTHR10125:SF13">
    <property type="entry name" value="P2X PURINOCEPTOR 7"/>
    <property type="match status" value="1"/>
</dbReference>
<dbReference type="InterPro" id="IPR059116">
    <property type="entry name" value="P2X_receptor"/>
</dbReference>
<evidence type="ECO:0000256" key="17">
    <source>
        <dbReference type="ARBA" id="ARBA00023303"/>
    </source>
</evidence>
<evidence type="ECO:0000256" key="20">
    <source>
        <dbReference type="ARBA" id="ARBA00036634"/>
    </source>
</evidence>
<keyword evidence="13 21" id="KW-0675">Receptor</keyword>
<evidence type="ECO:0000256" key="4">
    <source>
        <dbReference type="ARBA" id="ARBA00022475"/>
    </source>
</evidence>
<reference evidence="23" key="2">
    <citation type="submission" date="2025-08" db="UniProtKB">
        <authorList>
            <consortium name="Ensembl"/>
        </authorList>
    </citation>
    <scope>IDENTIFICATION</scope>
    <source>
        <strain evidence="23">Isolate ISIS603380</strain>
    </source>
</reference>
<dbReference type="GO" id="GO:0032963">
    <property type="term" value="P:collagen metabolic process"/>
    <property type="evidence" value="ECO:0007669"/>
    <property type="project" value="Ensembl"/>
</dbReference>
<dbReference type="GO" id="GO:0000165">
    <property type="term" value="P:MAPK cascade"/>
    <property type="evidence" value="ECO:0007669"/>
    <property type="project" value="Ensembl"/>
</dbReference>
<organism evidence="23 24">
    <name type="scientific">Loxodonta africana</name>
    <name type="common">African elephant</name>
    <dbReference type="NCBI Taxonomy" id="9785"/>
    <lineage>
        <taxon>Eukaryota</taxon>
        <taxon>Metazoa</taxon>
        <taxon>Chordata</taxon>
        <taxon>Craniata</taxon>
        <taxon>Vertebrata</taxon>
        <taxon>Euteleostomi</taxon>
        <taxon>Mammalia</taxon>
        <taxon>Eutheria</taxon>
        <taxon>Afrotheria</taxon>
        <taxon>Proboscidea</taxon>
        <taxon>Elephantidae</taxon>
        <taxon>Loxodonta</taxon>
    </lineage>
</organism>
<evidence type="ECO:0000256" key="10">
    <source>
        <dbReference type="ARBA" id="ARBA00023136"/>
    </source>
</evidence>
<dbReference type="GO" id="GO:0032060">
    <property type="term" value="P:bleb assembly"/>
    <property type="evidence" value="ECO:0007669"/>
    <property type="project" value="Ensembl"/>
</dbReference>
<dbReference type="FunCoup" id="G3TP08">
    <property type="interactions" value="42"/>
</dbReference>
<dbReference type="GO" id="GO:0001845">
    <property type="term" value="P:phagolysosome assembly"/>
    <property type="evidence" value="ECO:0007669"/>
    <property type="project" value="Ensembl"/>
</dbReference>
<dbReference type="GO" id="GO:0000902">
    <property type="term" value="P:cell morphogenesis"/>
    <property type="evidence" value="ECO:0007669"/>
    <property type="project" value="Ensembl"/>
</dbReference>
<dbReference type="GO" id="GO:0001913">
    <property type="term" value="P:T cell mediated cytotoxicity"/>
    <property type="evidence" value="ECO:0007669"/>
    <property type="project" value="Ensembl"/>
</dbReference>
<dbReference type="GO" id="GO:0005911">
    <property type="term" value="C:cell-cell junction"/>
    <property type="evidence" value="ECO:0007669"/>
    <property type="project" value="Ensembl"/>
</dbReference>
<dbReference type="GO" id="GO:0072593">
    <property type="term" value="P:reactive oxygen species metabolic process"/>
    <property type="evidence" value="ECO:0007669"/>
    <property type="project" value="Ensembl"/>
</dbReference>
<dbReference type="GO" id="GO:0060907">
    <property type="term" value="P:positive regulation of macrophage cytokine production"/>
    <property type="evidence" value="ECO:0007669"/>
    <property type="project" value="Ensembl"/>
</dbReference>
<dbReference type="GO" id="GO:0032731">
    <property type="term" value="P:positive regulation of interleukin-1 beta production"/>
    <property type="evidence" value="ECO:0007669"/>
    <property type="project" value="Ensembl"/>
</dbReference>
<dbReference type="Gene3D" id="2.60.490.10">
    <property type="entry name" value="atp-gated p2x4 ion channel domain"/>
    <property type="match status" value="1"/>
</dbReference>
<dbReference type="GO" id="GO:0014049">
    <property type="term" value="P:positive regulation of glutamate secretion"/>
    <property type="evidence" value="ECO:0007669"/>
    <property type="project" value="Ensembl"/>
</dbReference>
<evidence type="ECO:0000256" key="15">
    <source>
        <dbReference type="ARBA" id="ARBA00023286"/>
    </source>
</evidence>
<dbReference type="GO" id="GO:0098794">
    <property type="term" value="C:postsynapse"/>
    <property type="evidence" value="ECO:0007669"/>
    <property type="project" value="GOC"/>
</dbReference>
<dbReference type="GO" id="GO:0009306">
    <property type="term" value="P:protein secretion"/>
    <property type="evidence" value="ECO:0007669"/>
    <property type="project" value="Ensembl"/>
</dbReference>
<dbReference type="GO" id="GO:0001614">
    <property type="term" value="F:purinergic nucleotide receptor activity"/>
    <property type="evidence" value="ECO:0007669"/>
    <property type="project" value="Ensembl"/>
</dbReference>
<keyword evidence="10" id="KW-0472">Membrane</keyword>
<evidence type="ECO:0000256" key="19">
    <source>
        <dbReference type="ARBA" id="ARBA00036239"/>
    </source>
</evidence>
<dbReference type="GO" id="GO:0016079">
    <property type="term" value="P:synaptic vesicle exocytosis"/>
    <property type="evidence" value="ECO:0007669"/>
    <property type="project" value="Ensembl"/>
</dbReference>
<evidence type="ECO:0000256" key="8">
    <source>
        <dbReference type="ARBA" id="ARBA00022989"/>
    </source>
</evidence>
<dbReference type="GO" id="GO:0032308">
    <property type="term" value="P:positive regulation of prostaglandin secretion"/>
    <property type="evidence" value="ECO:0007669"/>
    <property type="project" value="Ensembl"/>
</dbReference>
<dbReference type="GO" id="GO:0009410">
    <property type="term" value="P:response to xenobiotic stimulus"/>
    <property type="evidence" value="ECO:0007669"/>
    <property type="project" value="Ensembl"/>
</dbReference>
<dbReference type="GO" id="GO:0032310">
    <property type="term" value="P:prostaglandin secretion"/>
    <property type="evidence" value="ECO:0007669"/>
    <property type="project" value="Ensembl"/>
</dbReference>
<protein>
    <recommendedName>
        <fullName evidence="21">P2X purinoceptor</fullName>
    </recommendedName>
</protein>
<dbReference type="GO" id="GO:0004931">
    <property type="term" value="F:extracellularly ATP-gated monoatomic cation channel activity"/>
    <property type="evidence" value="ECO:0007669"/>
    <property type="project" value="Ensembl"/>
</dbReference>
<dbReference type="GO" id="GO:0097191">
    <property type="term" value="P:extrinsic apoptotic signaling pathway"/>
    <property type="evidence" value="ECO:0007669"/>
    <property type="project" value="Ensembl"/>
</dbReference>
<dbReference type="GO" id="GO:0005739">
    <property type="term" value="C:mitochondrion"/>
    <property type="evidence" value="ECO:0007669"/>
    <property type="project" value="GOC"/>
</dbReference>
<dbReference type="InParanoid" id="G3TP08"/>
<dbReference type="GO" id="GO:0005272">
    <property type="term" value="F:sodium channel activity"/>
    <property type="evidence" value="ECO:0007669"/>
    <property type="project" value="Ensembl"/>
</dbReference>
<dbReference type="GO" id="GO:0042802">
    <property type="term" value="F:identical protein binding"/>
    <property type="evidence" value="ECO:0007669"/>
    <property type="project" value="Ensembl"/>
</dbReference>
<dbReference type="GO" id="GO:0045821">
    <property type="term" value="P:positive regulation of glycolytic process"/>
    <property type="evidence" value="ECO:0007669"/>
    <property type="project" value="Ensembl"/>
</dbReference>
<dbReference type="GO" id="GO:0005524">
    <property type="term" value="F:ATP binding"/>
    <property type="evidence" value="ECO:0007669"/>
    <property type="project" value="Ensembl"/>
</dbReference>
<evidence type="ECO:0000256" key="12">
    <source>
        <dbReference type="ARBA" id="ARBA00023157"/>
    </source>
</evidence>
<reference evidence="23" key="3">
    <citation type="submission" date="2025-09" db="UniProtKB">
        <authorList>
            <consortium name="Ensembl"/>
        </authorList>
    </citation>
    <scope>IDENTIFICATION</scope>
    <source>
        <strain evidence="23">Isolate ISIS603380</strain>
    </source>
</reference>
<dbReference type="GO" id="GO:0034405">
    <property type="term" value="P:response to fluid shear stress"/>
    <property type="evidence" value="ECO:0007669"/>
    <property type="project" value="Ensembl"/>
</dbReference>
<keyword evidence="5" id="KW-0597">Phosphoprotein</keyword>
<evidence type="ECO:0000256" key="2">
    <source>
        <dbReference type="ARBA" id="ARBA00009848"/>
    </source>
</evidence>
<evidence type="ECO:0000256" key="5">
    <source>
        <dbReference type="ARBA" id="ARBA00022553"/>
    </source>
</evidence>
<evidence type="ECO:0000256" key="13">
    <source>
        <dbReference type="ARBA" id="ARBA00023170"/>
    </source>
</evidence>
<dbReference type="GO" id="GO:0007005">
    <property type="term" value="P:mitochondrion organization"/>
    <property type="evidence" value="ECO:0007669"/>
    <property type="project" value="Ensembl"/>
</dbReference>
<dbReference type="Proteomes" id="UP000007646">
    <property type="component" value="Unassembled WGS sequence"/>
</dbReference>
<keyword evidence="4" id="KW-1003">Cell membrane</keyword>
<comment type="subcellular location">
    <subcellularLocation>
        <location evidence="1">Cell membrane</location>
        <topology evidence="1">Multi-pass membrane protein</topology>
    </subcellularLocation>
    <subcellularLocation>
        <location evidence="21">Membrane</location>
        <topology evidence="21">Multi-pass membrane protein</topology>
    </subcellularLocation>
</comment>
<dbReference type="GO" id="GO:0006509">
    <property type="term" value="P:membrane protein ectodomain proteolysis"/>
    <property type="evidence" value="ECO:0007669"/>
    <property type="project" value="Ensembl"/>
</dbReference>
<dbReference type="GO" id="GO:0042098">
    <property type="term" value="P:T cell proliferation"/>
    <property type="evidence" value="ECO:0007669"/>
    <property type="project" value="Ensembl"/>
</dbReference>
<keyword evidence="16" id="KW-0449">Lipoprotein</keyword>
<dbReference type="GO" id="GO:0051209">
    <property type="term" value="P:release of sequestered calcium ion into cytosol"/>
    <property type="evidence" value="ECO:0007669"/>
    <property type="project" value="Ensembl"/>
</dbReference>
<dbReference type="GO" id="GO:0051882">
    <property type="term" value="P:mitochondrial depolarization"/>
    <property type="evidence" value="ECO:0007669"/>
    <property type="project" value="Ensembl"/>
</dbReference>
<keyword evidence="15" id="KW-1071">Ligand-gated ion channel</keyword>
<evidence type="ECO:0000256" key="11">
    <source>
        <dbReference type="ARBA" id="ARBA00023139"/>
    </source>
</evidence>
<dbReference type="PRINTS" id="PR01314">
    <property type="entry name" value="P2X7RECEPTOR"/>
</dbReference>
<dbReference type="GO" id="GO:0032755">
    <property type="term" value="P:positive regulation of interleukin-6 production"/>
    <property type="evidence" value="ECO:0007669"/>
    <property type="project" value="Ensembl"/>
</dbReference>
<keyword evidence="11" id="KW-0564">Palmitate</keyword>
<dbReference type="GO" id="GO:0046513">
    <property type="term" value="P:ceramide biosynthetic process"/>
    <property type="evidence" value="ECO:0007669"/>
    <property type="project" value="Ensembl"/>
</dbReference>
<dbReference type="GO" id="GO:0014051">
    <property type="term" value="P:gamma-aminobutyric acid secretion"/>
    <property type="evidence" value="ECO:0007669"/>
    <property type="project" value="Ensembl"/>
</dbReference>
<dbReference type="GO" id="GO:0043132">
    <property type="term" value="P:NAD transport"/>
    <property type="evidence" value="ECO:0007669"/>
    <property type="project" value="Ensembl"/>
</dbReference>
<keyword evidence="17 21" id="KW-0407">Ion channel</keyword>
<evidence type="ECO:0000313" key="23">
    <source>
        <dbReference type="Ensembl" id="ENSLAFP00000017061.2"/>
    </source>
</evidence>
<comment type="catalytic activity">
    <reaction evidence="18">
        <text>K(+)(in) = K(+)(out)</text>
        <dbReference type="Rhea" id="RHEA:29463"/>
        <dbReference type="ChEBI" id="CHEBI:29103"/>
    </reaction>
</comment>
<dbReference type="GO" id="GO:0070234">
    <property type="term" value="P:positive regulation of T cell apoptotic process"/>
    <property type="evidence" value="ECO:0007669"/>
    <property type="project" value="Ensembl"/>
</dbReference>
<dbReference type="GO" id="GO:0043029">
    <property type="term" value="P:T cell homeostasis"/>
    <property type="evidence" value="ECO:0007669"/>
    <property type="project" value="Ensembl"/>
</dbReference>
<dbReference type="GO" id="GO:1900227">
    <property type="term" value="P:positive regulation of NLRP3 inflammasome complex assembly"/>
    <property type="evidence" value="ECO:0007669"/>
    <property type="project" value="Ensembl"/>
</dbReference>
<dbReference type="InterPro" id="IPR027309">
    <property type="entry name" value="P2X_extracellular_dom_sf"/>
</dbReference>
<comment type="function">
    <text evidence="21">Receptor for ATP that acts as a ligand-gated ion channel.</text>
</comment>
<dbReference type="GO" id="GO:0006649">
    <property type="term" value="P:phospholipid transfer to membrane"/>
    <property type="evidence" value="ECO:0007669"/>
    <property type="project" value="Ensembl"/>
</dbReference>
<evidence type="ECO:0000256" key="16">
    <source>
        <dbReference type="ARBA" id="ARBA00023288"/>
    </source>
</evidence>
<dbReference type="GO" id="GO:0070207">
    <property type="term" value="P:protein homotrimerization"/>
    <property type="evidence" value="ECO:0007669"/>
    <property type="project" value="Ensembl"/>
</dbReference>
<dbReference type="Gene3D" id="1.10.287.940">
    <property type="entry name" value="atp-gated p2x4 ion channel"/>
    <property type="match status" value="1"/>
</dbReference>
<keyword evidence="12" id="KW-1015">Disulfide bond</keyword>
<keyword evidence="3 21" id="KW-0813">Transport</keyword>
<dbReference type="Pfam" id="PF00864">
    <property type="entry name" value="P2X_receptor"/>
    <property type="match status" value="1"/>
</dbReference>
<sequence length="599" mass="68985">TMPACCSWKDVLQYETNKVTQIQSVNYGTIKWLLHMIVFSYVCFALWSDRLYQRKEPVISSVHTKVKGIAEVKEEITENGVRKAVWSIFDTADYTFPLQGNSFFVMTNFLKTQGQVQGLCPEYPTRRTLCSNDRNCKKGGMDPQSKGVQTGRCVQYKGNQKTCEVSAWCPVEAVEEAPRPALLNSAENFTVLIKNNIHFPGHNYTTRNIYPGLNTTCTFHKTRDPQCPIFRLGDIFRETGDNFSDVAVQGGIMGIEIYWDCTLDSWFHRCRPKYSFRRLDDKTNKAAPYPGYNFRHAKYYKESNIEKRTLIKVFGIRFDILVFGTGGKFDIIQLIVYIGSTLSYFGLATVFIDFLINTYSTECCGKCVHPYCKRCRVNEYYYKKKCETIVEPKATLKYVSFVDEPYIRMVDRQLLGKSLQNIKGKEVPRPPKDFTDLSKLHLSLYEPPPTPDQLLEMQPLNEEVISRSSDSRSRDSPSWCQCGNCLPSQLPIQTSRCLEELCCRKKPGACITTSDLFQKLVLSRHNLQFLLLYQEPLLALDPESTNSQLRHCAYRCYTTWRFGSQDMADFAILPSCCRWRIRTEFPTSKGQYSGFKSPY</sequence>
<dbReference type="InterPro" id="IPR046815">
    <property type="entry name" value="P2RX7_C"/>
</dbReference>
<dbReference type="OMA" id="CNLDSWF"/>
<gene>
    <name evidence="23" type="primary">P2RX7</name>
</gene>